<proteinExistence type="predicted"/>
<reference evidence="1 2" key="1">
    <citation type="submission" date="2019-04" db="EMBL/GenBank/DDBJ databases">
        <title>Genome of a novel bacterium Candidatus Jettenia ecosi reconstructed from metagenome of an anammox bioreactor.</title>
        <authorList>
            <person name="Mardanov A.V."/>
            <person name="Beletsky A.V."/>
            <person name="Ravin N.V."/>
            <person name="Botchkova E.A."/>
            <person name="Litti Y.V."/>
            <person name="Nozhevnikova A.N."/>
        </authorList>
    </citation>
    <scope>NUCLEOTIDE SEQUENCE [LARGE SCALE GENOMIC DNA]</scope>
    <source>
        <strain evidence="1">J2</strain>
    </source>
</reference>
<organism evidence="1 2">
    <name type="scientific">Candidatus Jettenia ecosi</name>
    <dbReference type="NCBI Taxonomy" id="2494326"/>
    <lineage>
        <taxon>Bacteria</taxon>
        <taxon>Pseudomonadati</taxon>
        <taxon>Planctomycetota</taxon>
        <taxon>Candidatus Brocadiia</taxon>
        <taxon>Candidatus Brocadiales</taxon>
        <taxon>Candidatus Brocadiaceae</taxon>
        <taxon>Candidatus Jettenia</taxon>
    </lineage>
</organism>
<evidence type="ECO:0000313" key="1">
    <source>
        <dbReference type="EMBL" id="TLD40548.1"/>
    </source>
</evidence>
<dbReference type="Proteomes" id="UP000319783">
    <property type="component" value="Unassembled WGS sequence"/>
</dbReference>
<dbReference type="EMBL" id="SULG01000094">
    <property type="protein sequence ID" value="TLD40548.1"/>
    <property type="molecule type" value="Genomic_DNA"/>
</dbReference>
<evidence type="ECO:0008006" key="3">
    <source>
        <dbReference type="Google" id="ProtNLM"/>
    </source>
</evidence>
<accession>A0A533Q7E7</accession>
<gene>
    <name evidence="1" type="ORF">JETT_3185</name>
</gene>
<name>A0A533Q7E7_9BACT</name>
<comment type="caution">
    <text evidence="1">The sequence shown here is derived from an EMBL/GenBank/DDBJ whole genome shotgun (WGS) entry which is preliminary data.</text>
</comment>
<evidence type="ECO:0000313" key="2">
    <source>
        <dbReference type="Proteomes" id="UP000319783"/>
    </source>
</evidence>
<protein>
    <recommendedName>
        <fullName evidence="3">Four helix bundle protein</fullName>
    </recommendedName>
</protein>
<sequence>MDHLTTELDENYASEEEFEILKKKIFKVIKILNGYISFLKKCKNST</sequence>
<dbReference type="AlphaFoldDB" id="A0A533Q7E7"/>